<keyword evidence="1" id="KW-0808">Transferase</keyword>
<dbReference type="GO" id="GO:0008080">
    <property type="term" value="F:N-acetyltransferase activity"/>
    <property type="evidence" value="ECO:0007669"/>
    <property type="project" value="InterPro"/>
</dbReference>
<dbReference type="CDD" id="cd04301">
    <property type="entry name" value="NAT_SF"/>
    <property type="match status" value="1"/>
</dbReference>
<organism evidence="3 4">
    <name type="scientific">Bradyrhizobium retamae</name>
    <dbReference type="NCBI Taxonomy" id="1300035"/>
    <lineage>
        <taxon>Bacteria</taxon>
        <taxon>Pseudomonadati</taxon>
        <taxon>Pseudomonadota</taxon>
        <taxon>Alphaproteobacteria</taxon>
        <taxon>Hyphomicrobiales</taxon>
        <taxon>Nitrobacteraceae</taxon>
        <taxon>Bradyrhizobium</taxon>
    </lineage>
</organism>
<evidence type="ECO:0000256" key="1">
    <source>
        <dbReference type="ARBA" id="ARBA00022679"/>
    </source>
</evidence>
<dbReference type="EMBL" id="LLYA01000176">
    <property type="protein sequence ID" value="KRR20764.1"/>
    <property type="molecule type" value="Genomic_DNA"/>
</dbReference>
<dbReference type="InterPro" id="IPR016181">
    <property type="entry name" value="Acyl_CoA_acyltransferase"/>
</dbReference>
<comment type="caution">
    <text evidence="3">The sequence shown here is derived from an EMBL/GenBank/DDBJ whole genome shotgun (WGS) entry which is preliminary data.</text>
</comment>
<dbReference type="AlphaFoldDB" id="A0A0R3MLQ2"/>
<dbReference type="SUPFAM" id="SSF55729">
    <property type="entry name" value="Acyl-CoA N-acyltransferases (Nat)"/>
    <property type="match status" value="1"/>
</dbReference>
<dbReference type="Gene3D" id="3.40.630.30">
    <property type="match status" value="1"/>
</dbReference>
<evidence type="ECO:0000259" key="2">
    <source>
        <dbReference type="PROSITE" id="PS51186"/>
    </source>
</evidence>
<dbReference type="Pfam" id="PF00583">
    <property type="entry name" value="Acetyltransf_1"/>
    <property type="match status" value="1"/>
</dbReference>
<dbReference type="OrthoDB" id="9803233at2"/>
<dbReference type="PANTHER" id="PTHR13947">
    <property type="entry name" value="GNAT FAMILY N-ACETYLTRANSFERASE"/>
    <property type="match status" value="1"/>
</dbReference>
<accession>A0A0R3MLQ2</accession>
<dbReference type="InterPro" id="IPR000182">
    <property type="entry name" value="GNAT_dom"/>
</dbReference>
<sequence>MSQDEVIFRRFESGDTDDVWHMHRSASEDVGVRGPEGAWEDDLRNIGEVYIASGGDFVVAHIGSRLVAMGGLKPVDGDVAELKRMRVDPAFHRRGLGRRILSELESLAGALGFKWIILDTTKIQVGAQRLYETAGYVRRKEGMLHGYAVIFYHKRLTGRDAPPHMIDDIVSLDNPV</sequence>
<keyword evidence="4" id="KW-1185">Reference proteome</keyword>
<reference evidence="3 4" key="1">
    <citation type="submission" date="2014-03" db="EMBL/GenBank/DDBJ databases">
        <title>Bradyrhizobium valentinum sp. nov., isolated from effective nodules of Lupinus mariae-josephae, a lupine endemic of basic-lime soils in Eastern Spain.</title>
        <authorList>
            <person name="Duran D."/>
            <person name="Rey L."/>
            <person name="Navarro A."/>
            <person name="Busquets A."/>
            <person name="Imperial J."/>
            <person name="Ruiz-Argueso T."/>
        </authorList>
    </citation>
    <scope>NUCLEOTIDE SEQUENCE [LARGE SCALE GENOMIC DNA]</scope>
    <source>
        <strain evidence="3 4">Ro19</strain>
    </source>
</reference>
<name>A0A0R3MLQ2_9BRAD</name>
<evidence type="ECO:0000313" key="3">
    <source>
        <dbReference type="EMBL" id="KRR20764.1"/>
    </source>
</evidence>
<dbReference type="Proteomes" id="UP000052023">
    <property type="component" value="Unassembled WGS sequence"/>
</dbReference>
<dbReference type="PANTHER" id="PTHR13947:SF37">
    <property type="entry name" value="LD18367P"/>
    <property type="match status" value="1"/>
</dbReference>
<dbReference type="RefSeq" id="WP_057846092.1">
    <property type="nucleotide sequence ID" value="NZ_LLYA01000176.1"/>
</dbReference>
<protein>
    <recommendedName>
        <fullName evidence="2">N-acetyltransferase domain-containing protein</fullName>
    </recommendedName>
</protein>
<proteinExistence type="predicted"/>
<feature type="domain" description="N-acetyltransferase" evidence="2">
    <location>
        <begin position="6"/>
        <end position="157"/>
    </location>
</feature>
<gene>
    <name evidence="3" type="ORF">CQ13_32020</name>
</gene>
<dbReference type="PROSITE" id="PS51186">
    <property type="entry name" value="GNAT"/>
    <property type="match status" value="1"/>
</dbReference>
<evidence type="ECO:0000313" key="4">
    <source>
        <dbReference type="Proteomes" id="UP000052023"/>
    </source>
</evidence>
<dbReference type="InterPro" id="IPR050769">
    <property type="entry name" value="NAT_camello-type"/>
</dbReference>